<dbReference type="Gene3D" id="2.60.120.10">
    <property type="entry name" value="Jelly Rolls"/>
    <property type="match status" value="1"/>
</dbReference>
<dbReference type="EMBL" id="AODG01000007">
    <property type="protein sequence ID" value="EUJ28573.1"/>
    <property type="molecule type" value="Genomic_DNA"/>
</dbReference>
<gene>
    <name evidence="6" type="ORF">LMUR_05692</name>
</gene>
<dbReference type="PROSITE" id="PS51063">
    <property type="entry name" value="HTH_CRP_2"/>
    <property type="match status" value="1"/>
</dbReference>
<keyword evidence="3" id="KW-0010">Activator</keyword>
<dbReference type="InterPro" id="IPR018490">
    <property type="entry name" value="cNMP-bd_dom_sf"/>
</dbReference>
<feature type="domain" description="HTH crp-type" evidence="5">
    <location>
        <begin position="136"/>
        <end position="210"/>
    </location>
</feature>
<dbReference type="SUPFAM" id="SSF46785">
    <property type="entry name" value="Winged helix' DNA-binding domain"/>
    <property type="match status" value="1"/>
</dbReference>
<evidence type="ECO:0000313" key="6">
    <source>
        <dbReference type="EMBL" id="EUJ28573.1"/>
    </source>
</evidence>
<evidence type="ECO:0000313" key="7">
    <source>
        <dbReference type="Proteomes" id="UP000019251"/>
    </source>
</evidence>
<organism evidence="6 7">
    <name type="scientific">Listeria grayi FSL F6-1183</name>
    <dbReference type="NCBI Taxonomy" id="1265827"/>
    <lineage>
        <taxon>Bacteria</taxon>
        <taxon>Bacillati</taxon>
        <taxon>Bacillota</taxon>
        <taxon>Bacilli</taxon>
        <taxon>Bacillales</taxon>
        <taxon>Listeriaceae</taxon>
        <taxon>Listeria</taxon>
    </lineage>
</organism>
<dbReference type="GO" id="GO:0006355">
    <property type="term" value="P:regulation of DNA-templated transcription"/>
    <property type="evidence" value="ECO:0007669"/>
    <property type="project" value="InterPro"/>
</dbReference>
<dbReference type="SUPFAM" id="SSF51206">
    <property type="entry name" value="cAMP-binding domain-like"/>
    <property type="match status" value="1"/>
</dbReference>
<evidence type="ECO:0000256" key="3">
    <source>
        <dbReference type="ARBA" id="ARBA00023159"/>
    </source>
</evidence>
<evidence type="ECO:0000259" key="5">
    <source>
        <dbReference type="PROSITE" id="PS51063"/>
    </source>
</evidence>
<dbReference type="InterPro" id="IPR014710">
    <property type="entry name" value="RmlC-like_jellyroll"/>
</dbReference>
<dbReference type="SMART" id="SM00419">
    <property type="entry name" value="HTH_CRP"/>
    <property type="match status" value="1"/>
</dbReference>
<dbReference type="Pfam" id="PF13545">
    <property type="entry name" value="HTH_Crp_2"/>
    <property type="match status" value="1"/>
</dbReference>
<evidence type="ECO:0000256" key="2">
    <source>
        <dbReference type="ARBA" id="ARBA00023125"/>
    </source>
</evidence>
<keyword evidence="2" id="KW-0238">DNA-binding</keyword>
<evidence type="ECO:0000256" key="4">
    <source>
        <dbReference type="ARBA" id="ARBA00023163"/>
    </source>
</evidence>
<dbReference type="InterPro" id="IPR036390">
    <property type="entry name" value="WH_DNA-bd_sf"/>
</dbReference>
<keyword evidence="1" id="KW-0805">Transcription regulation</keyword>
<name>A0A829R7Y0_LISGR</name>
<protein>
    <submittedName>
        <fullName evidence="6">Crp/FNR family transcriptional regulator</fullName>
    </submittedName>
</protein>
<comment type="caution">
    <text evidence="6">The sequence shown here is derived from an EMBL/GenBank/DDBJ whole genome shotgun (WGS) entry which is preliminary data.</text>
</comment>
<sequence>MQNRYFQEYLESQKWEVVRKEYHEYLTYRGLLDSYVYVLKSGVIKTSVILKDGREFNLAYVRPGEIISIINDETSNRTPAPFNIRVESEEAFLYRVNRVEFWRDVNRNLKLQSYVKNYYRENQQAYMYKLQTMLMNGKKGALCAVLCELAELFGVASNEKILIDFPITNEDIAGFCGISSRNSVNRMMRELREADIIEINNRKIVIKDLVYLKSRVAE</sequence>
<dbReference type="Gene3D" id="1.10.10.10">
    <property type="entry name" value="Winged helix-like DNA-binding domain superfamily/Winged helix DNA-binding domain"/>
    <property type="match status" value="1"/>
</dbReference>
<accession>A0A829R7Y0</accession>
<dbReference type="RefSeq" id="WP_036105191.1">
    <property type="nucleotide sequence ID" value="NZ_AODG01000007.1"/>
</dbReference>
<keyword evidence="4" id="KW-0804">Transcription</keyword>
<evidence type="ECO:0000256" key="1">
    <source>
        <dbReference type="ARBA" id="ARBA00023015"/>
    </source>
</evidence>
<dbReference type="AlphaFoldDB" id="A0A829R7Y0"/>
<dbReference type="InterPro" id="IPR012318">
    <property type="entry name" value="HTH_CRP"/>
</dbReference>
<dbReference type="InterPro" id="IPR036388">
    <property type="entry name" value="WH-like_DNA-bd_sf"/>
</dbReference>
<reference evidence="6 7" key="1">
    <citation type="submission" date="2012-12" db="EMBL/GenBank/DDBJ databases">
        <title>Novel taxa of Listeriaceae from agricultural environments in the United States.</title>
        <authorList>
            <person name="den Bakker H.C."/>
            <person name="Allred A."/>
            <person name="Warchocki S."/>
            <person name="Wright E.M."/>
            <person name="Burrell A."/>
            <person name="Nightingale K.K."/>
            <person name="Kephart D."/>
            <person name="Wiedmann M."/>
        </authorList>
    </citation>
    <scope>NUCLEOTIDE SEQUENCE [LARGE SCALE GENOMIC DNA]</scope>
    <source>
        <strain evidence="6 7">FSL F6-1183</strain>
    </source>
</reference>
<proteinExistence type="predicted"/>
<dbReference type="GO" id="GO:0003677">
    <property type="term" value="F:DNA binding"/>
    <property type="evidence" value="ECO:0007669"/>
    <property type="project" value="UniProtKB-KW"/>
</dbReference>
<dbReference type="Proteomes" id="UP000019251">
    <property type="component" value="Unassembled WGS sequence"/>
</dbReference>